<accession>A0ABN6X9C8</accession>
<name>A0ABN6X9C8_9CELL</name>
<keyword evidence="5 7" id="KW-1133">Transmembrane helix</keyword>
<feature type="compositionally biased region" description="Polar residues" evidence="8">
    <location>
        <begin position="12"/>
        <end position="22"/>
    </location>
</feature>
<evidence type="ECO:0000256" key="2">
    <source>
        <dbReference type="ARBA" id="ARBA00022448"/>
    </source>
</evidence>
<feature type="region of interest" description="Disordered" evidence="8">
    <location>
        <begin position="1"/>
        <end position="41"/>
    </location>
</feature>
<dbReference type="EMBL" id="AP027729">
    <property type="protein sequence ID" value="BDZ41359.1"/>
    <property type="molecule type" value="Genomic_DNA"/>
</dbReference>
<comment type="similarity">
    <text evidence="7">Belongs to the binding-protein-dependent transport system permease family.</text>
</comment>
<feature type="transmembrane region" description="Helical" evidence="7">
    <location>
        <begin position="184"/>
        <end position="204"/>
    </location>
</feature>
<feature type="domain" description="ABC transmembrane type-1" evidence="9">
    <location>
        <begin position="113"/>
        <end position="305"/>
    </location>
</feature>
<evidence type="ECO:0000259" key="9">
    <source>
        <dbReference type="PROSITE" id="PS50928"/>
    </source>
</evidence>
<dbReference type="CDD" id="cd06261">
    <property type="entry name" value="TM_PBP2"/>
    <property type="match status" value="1"/>
</dbReference>
<feature type="transmembrane region" description="Helical" evidence="7">
    <location>
        <begin position="112"/>
        <end position="136"/>
    </location>
</feature>
<evidence type="ECO:0000256" key="1">
    <source>
        <dbReference type="ARBA" id="ARBA00004651"/>
    </source>
</evidence>
<proteinExistence type="inferred from homology"/>
<dbReference type="Proteomes" id="UP001321475">
    <property type="component" value="Chromosome"/>
</dbReference>
<organism evidence="10 11">
    <name type="scientific">Paraoerskovia sediminicola</name>
    <dbReference type="NCBI Taxonomy" id="1138587"/>
    <lineage>
        <taxon>Bacteria</taxon>
        <taxon>Bacillati</taxon>
        <taxon>Actinomycetota</taxon>
        <taxon>Actinomycetes</taxon>
        <taxon>Micrococcales</taxon>
        <taxon>Cellulomonadaceae</taxon>
        <taxon>Paraoerskovia</taxon>
    </lineage>
</organism>
<keyword evidence="4 7" id="KW-0812">Transmembrane</keyword>
<keyword evidence="6 7" id="KW-0472">Membrane</keyword>
<comment type="subcellular location">
    <subcellularLocation>
        <location evidence="1 7">Cell membrane</location>
        <topology evidence="1 7">Multi-pass membrane protein</topology>
    </subcellularLocation>
</comment>
<dbReference type="PANTHER" id="PTHR43744">
    <property type="entry name" value="ABC TRANSPORTER PERMEASE PROTEIN MG189-RELATED-RELATED"/>
    <property type="match status" value="1"/>
</dbReference>
<keyword evidence="11" id="KW-1185">Reference proteome</keyword>
<dbReference type="SUPFAM" id="SSF161098">
    <property type="entry name" value="MetI-like"/>
    <property type="match status" value="1"/>
</dbReference>
<feature type="transmembrane region" description="Helical" evidence="7">
    <location>
        <begin position="55"/>
        <end position="73"/>
    </location>
</feature>
<evidence type="ECO:0000256" key="7">
    <source>
        <dbReference type="RuleBase" id="RU363032"/>
    </source>
</evidence>
<dbReference type="PROSITE" id="PS50928">
    <property type="entry name" value="ABC_TM1"/>
    <property type="match status" value="1"/>
</dbReference>
<evidence type="ECO:0000313" key="10">
    <source>
        <dbReference type="EMBL" id="BDZ41359.1"/>
    </source>
</evidence>
<gene>
    <name evidence="10" type="ORF">GCM10025865_06580</name>
</gene>
<evidence type="ECO:0000313" key="11">
    <source>
        <dbReference type="Proteomes" id="UP001321475"/>
    </source>
</evidence>
<keyword evidence="2 7" id="KW-0813">Transport</keyword>
<feature type="transmembrane region" description="Helical" evidence="7">
    <location>
        <begin position="148"/>
        <end position="172"/>
    </location>
</feature>
<dbReference type="Pfam" id="PF00528">
    <property type="entry name" value="BPD_transp_1"/>
    <property type="match status" value="1"/>
</dbReference>
<evidence type="ECO:0000256" key="3">
    <source>
        <dbReference type="ARBA" id="ARBA00022475"/>
    </source>
</evidence>
<keyword evidence="3" id="KW-1003">Cell membrane</keyword>
<evidence type="ECO:0000256" key="8">
    <source>
        <dbReference type="SAM" id="MobiDB-lite"/>
    </source>
</evidence>
<dbReference type="InterPro" id="IPR035906">
    <property type="entry name" value="MetI-like_sf"/>
</dbReference>
<evidence type="ECO:0000256" key="5">
    <source>
        <dbReference type="ARBA" id="ARBA00022989"/>
    </source>
</evidence>
<evidence type="ECO:0000256" key="6">
    <source>
        <dbReference type="ARBA" id="ARBA00023136"/>
    </source>
</evidence>
<feature type="transmembrane region" description="Helical" evidence="7">
    <location>
        <begin position="284"/>
        <end position="304"/>
    </location>
</feature>
<protein>
    <submittedName>
        <fullName evidence="10">Sugar ABC transporter permease</fullName>
    </submittedName>
</protein>
<feature type="compositionally biased region" description="Basic and acidic residues" evidence="8">
    <location>
        <begin position="1"/>
        <end position="10"/>
    </location>
</feature>
<dbReference type="PANTHER" id="PTHR43744:SF6">
    <property type="entry name" value="ABC TRANSPORTER PERMEASE PROTEIN YESQ-RELATED"/>
    <property type="match status" value="1"/>
</dbReference>
<sequence>MTEVTVRDDAPSATNSPTSGSGPVSPENGDGATGPRERAKPTYWRSRTRSVLKHLGLILFGLIMLYPLLWMISSSFKPNDLIFREPGLIPSEFTTGNYTEGWNALLHPFSHYLMNSAIIVLGSLLGNLVACSMAAYAFARLQFRGRNLWFAIMLMSIMLPIHVIIVPQYILFSELQWINTFLPLIVPKLLATDAFFIFLMVQFFRGIPTELDEAARLDGCGHGRIYLRIMLPLSLPALATTAIFTFIWTWNDFFSQLIFLTRPEMYTVPIALRTYIDATAESSWGSLFAMSIVSLLPIFLVFLFGQKYLVKGIATTGIK</sequence>
<dbReference type="Gene3D" id="1.10.3720.10">
    <property type="entry name" value="MetI-like"/>
    <property type="match status" value="1"/>
</dbReference>
<reference evidence="11" key="1">
    <citation type="journal article" date="2019" name="Int. J. Syst. Evol. Microbiol.">
        <title>The Global Catalogue of Microorganisms (GCM) 10K type strain sequencing project: providing services to taxonomists for standard genome sequencing and annotation.</title>
        <authorList>
            <consortium name="The Broad Institute Genomics Platform"/>
            <consortium name="The Broad Institute Genome Sequencing Center for Infectious Disease"/>
            <person name="Wu L."/>
            <person name="Ma J."/>
        </authorList>
    </citation>
    <scope>NUCLEOTIDE SEQUENCE [LARGE SCALE GENOMIC DNA]</scope>
    <source>
        <strain evidence="11">NBRC 108565</strain>
    </source>
</reference>
<feature type="transmembrane region" description="Helical" evidence="7">
    <location>
        <begin position="225"/>
        <end position="250"/>
    </location>
</feature>
<evidence type="ECO:0000256" key="4">
    <source>
        <dbReference type="ARBA" id="ARBA00022692"/>
    </source>
</evidence>
<dbReference type="RefSeq" id="WP_286218527.1">
    <property type="nucleotide sequence ID" value="NZ_AP027729.1"/>
</dbReference>
<dbReference type="InterPro" id="IPR000515">
    <property type="entry name" value="MetI-like"/>
</dbReference>